<dbReference type="AlphaFoldDB" id="A0AAE4SD37"/>
<evidence type="ECO:0000313" key="2">
    <source>
        <dbReference type="Proteomes" id="UP001283212"/>
    </source>
</evidence>
<dbReference type="SUPFAM" id="SSF55486">
    <property type="entry name" value="Metalloproteases ('zincins'), catalytic domain"/>
    <property type="match status" value="1"/>
</dbReference>
<reference evidence="1 2" key="1">
    <citation type="submission" date="2023-06" db="EMBL/GenBank/DDBJ databases">
        <title>Genome sequence of Methancorpusculaceae sp. Cs1.</title>
        <authorList>
            <person name="Protasov E."/>
            <person name="Platt K."/>
            <person name="Poehlein A."/>
            <person name="Daniel R."/>
            <person name="Brune A."/>
        </authorList>
    </citation>
    <scope>NUCLEOTIDE SEQUENCE [LARGE SCALE GENOMIC DNA]</scope>
    <source>
        <strain evidence="1 2">Cs1</strain>
    </source>
</reference>
<accession>A0AAE4SD37</accession>
<dbReference type="Gene3D" id="3.40.390.10">
    <property type="entry name" value="Collagenase (Catalytic Domain)"/>
    <property type="match status" value="1"/>
</dbReference>
<protein>
    <recommendedName>
        <fullName evidence="3">Peptidase M12B domain-containing protein</fullName>
    </recommendedName>
</protein>
<keyword evidence="2" id="KW-1185">Reference proteome</keyword>
<dbReference type="InterPro" id="IPR024079">
    <property type="entry name" value="MetalloPept_cat_dom_sf"/>
</dbReference>
<dbReference type="EMBL" id="JAWDKB010000009">
    <property type="protein sequence ID" value="MDV0444423.1"/>
    <property type="molecule type" value="Genomic_DNA"/>
</dbReference>
<dbReference type="Pfam" id="PF13582">
    <property type="entry name" value="Reprolysin_3"/>
    <property type="match status" value="1"/>
</dbReference>
<organism evidence="1 2">
    <name type="scientific">Methanorbis rubei</name>
    <dbReference type="NCBI Taxonomy" id="3028300"/>
    <lineage>
        <taxon>Archaea</taxon>
        <taxon>Methanobacteriati</taxon>
        <taxon>Methanobacteriota</taxon>
        <taxon>Stenosarchaea group</taxon>
        <taxon>Methanomicrobia</taxon>
        <taxon>Methanomicrobiales</taxon>
        <taxon>Methanocorpusculaceae</taxon>
        <taxon>Methanorbis</taxon>
    </lineage>
</organism>
<comment type="caution">
    <text evidence="1">The sequence shown here is derived from an EMBL/GenBank/DDBJ whole genome shotgun (WGS) entry which is preliminary data.</text>
</comment>
<name>A0AAE4SD37_9EURY</name>
<evidence type="ECO:0000313" key="1">
    <source>
        <dbReference type="EMBL" id="MDV0444423.1"/>
    </source>
</evidence>
<evidence type="ECO:0008006" key="3">
    <source>
        <dbReference type="Google" id="ProtNLM"/>
    </source>
</evidence>
<proteinExistence type="predicted"/>
<gene>
    <name evidence="1" type="ORF">McpCs1_18340</name>
</gene>
<sequence>MSLKKIFSTKLVLLVLLLLVAVIAVPVSATDTPLFSIPGKTTVVFPNDGVSMFRSVDYGPLDIPEGLLVSSMSDDISSQSSNADEASYTLVTFDDVIPVRSNSISIPITLYGIDYTIFLEKMNFDPLNDGIDSYQGSIPGIDNSVVIITVGDDNIFYGSIQLPDDYIEIYPVQDRDHSLRTTQLLHVIYSQKDVVYNETSDVSFCGVDSTIDGIGLNFHNDDVISSLSNDLGEYDWAYINVLVVTDTEFYSMVPNWKVSAQQYMAQANYYFQRPDIKVVLSVIDYDDSKMSDISNHPSVKTQPWGSVSSVYLNNALSARNVDICLYLGGYDVAQDDYLGYAMTRHAWAQMKARSWGWFSPYDGSAPSRHCIIIHELGHMLRASHDYAYSWDVQDGSFWGYSTKYSVMTEGFRGSNHLCEFSSSNPSYHGDAFHDNAKYIRLAKHNVSRYRNSVL</sequence>
<dbReference type="GO" id="GO:0008237">
    <property type="term" value="F:metallopeptidase activity"/>
    <property type="evidence" value="ECO:0007669"/>
    <property type="project" value="InterPro"/>
</dbReference>
<dbReference type="RefSeq" id="WP_338096921.1">
    <property type="nucleotide sequence ID" value="NZ_JAWDKB010000009.1"/>
</dbReference>
<dbReference type="Proteomes" id="UP001283212">
    <property type="component" value="Unassembled WGS sequence"/>
</dbReference>